<gene>
    <name evidence="12" type="ORF">JZ751_002560</name>
</gene>
<feature type="compositionally biased region" description="Polar residues" evidence="10">
    <location>
        <begin position="414"/>
        <end position="423"/>
    </location>
</feature>
<dbReference type="OrthoDB" id="10042249at2759"/>
<evidence type="ECO:0000256" key="5">
    <source>
        <dbReference type="ARBA" id="ARBA00022833"/>
    </source>
</evidence>
<dbReference type="GO" id="GO:0000981">
    <property type="term" value="F:DNA-binding transcription factor activity, RNA polymerase II-specific"/>
    <property type="evidence" value="ECO:0007669"/>
    <property type="project" value="TreeGrafter"/>
</dbReference>
<keyword evidence="5" id="KW-0862">Zinc</keyword>
<protein>
    <recommendedName>
        <fullName evidence="11">C2H2-type domain-containing protein</fullName>
    </recommendedName>
</protein>
<evidence type="ECO:0000256" key="1">
    <source>
        <dbReference type="ARBA" id="ARBA00004123"/>
    </source>
</evidence>
<dbReference type="PANTHER" id="PTHR45944">
    <property type="entry name" value="SCHNURRI, ISOFORM F"/>
    <property type="match status" value="1"/>
</dbReference>
<evidence type="ECO:0000313" key="12">
    <source>
        <dbReference type="EMBL" id="KAG9336213.1"/>
    </source>
</evidence>
<feature type="region of interest" description="Disordered" evidence="10">
    <location>
        <begin position="176"/>
        <end position="198"/>
    </location>
</feature>
<evidence type="ECO:0000256" key="6">
    <source>
        <dbReference type="ARBA" id="ARBA00023015"/>
    </source>
</evidence>
<feature type="domain" description="C2H2-type" evidence="11">
    <location>
        <begin position="214"/>
        <end position="241"/>
    </location>
</feature>
<evidence type="ECO:0000256" key="10">
    <source>
        <dbReference type="SAM" id="MobiDB-lite"/>
    </source>
</evidence>
<dbReference type="PANTHER" id="PTHR45944:SF1">
    <property type="entry name" value="TRANSCRIPTION FACTOR HIVEP2"/>
    <property type="match status" value="1"/>
</dbReference>
<evidence type="ECO:0000259" key="11">
    <source>
        <dbReference type="PROSITE" id="PS50157"/>
    </source>
</evidence>
<keyword evidence="2" id="KW-0479">Metal-binding</keyword>
<comment type="caution">
    <text evidence="12">The sequence shown here is derived from an EMBL/GenBank/DDBJ whole genome shotgun (WGS) entry which is preliminary data.</text>
</comment>
<dbReference type="GO" id="GO:0005634">
    <property type="term" value="C:nucleus"/>
    <property type="evidence" value="ECO:0007669"/>
    <property type="project" value="UniProtKB-SubCell"/>
</dbReference>
<feature type="compositionally biased region" description="Basic and acidic residues" evidence="10">
    <location>
        <begin position="427"/>
        <end position="445"/>
    </location>
</feature>
<dbReference type="GO" id="GO:0008270">
    <property type="term" value="F:zinc ion binding"/>
    <property type="evidence" value="ECO:0007669"/>
    <property type="project" value="UniProtKB-KW"/>
</dbReference>
<feature type="compositionally biased region" description="Basic and acidic residues" evidence="10">
    <location>
        <begin position="91"/>
        <end position="115"/>
    </location>
</feature>
<keyword evidence="13" id="KW-1185">Reference proteome</keyword>
<dbReference type="PROSITE" id="PS50157">
    <property type="entry name" value="ZINC_FINGER_C2H2_2"/>
    <property type="match status" value="1"/>
</dbReference>
<reference evidence="12" key="1">
    <citation type="thesis" date="2021" institute="BYU ScholarsArchive" country="Provo, UT, USA">
        <title>Applications of and Algorithms for Genome Assembly and Genomic Analyses with an Emphasis on Marine Teleosts.</title>
        <authorList>
            <person name="Pickett B.D."/>
        </authorList>
    </citation>
    <scope>NUCLEOTIDE SEQUENCE</scope>
    <source>
        <strain evidence="12">HI-2016</strain>
    </source>
</reference>
<dbReference type="FunFam" id="3.30.160.60:FF:000594">
    <property type="entry name" value="Transcription factor HIVEP2"/>
    <property type="match status" value="1"/>
</dbReference>
<dbReference type="SUPFAM" id="SSF57667">
    <property type="entry name" value="beta-beta-alpha zinc fingers"/>
    <property type="match status" value="1"/>
</dbReference>
<feature type="compositionally biased region" description="Acidic residues" evidence="10">
    <location>
        <begin position="277"/>
        <end position="303"/>
    </location>
</feature>
<evidence type="ECO:0000256" key="3">
    <source>
        <dbReference type="ARBA" id="ARBA00022737"/>
    </source>
</evidence>
<dbReference type="EMBL" id="JAFBMS010000102">
    <property type="protein sequence ID" value="KAG9336213.1"/>
    <property type="molecule type" value="Genomic_DNA"/>
</dbReference>
<dbReference type="GO" id="GO:0000978">
    <property type="term" value="F:RNA polymerase II cis-regulatory region sequence-specific DNA binding"/>
    <property type="evidence" value="ECO:0007669"/>
    <property type="project" value="TreeGrafter"/>
</dbReference>
<feature type="region of interest" description="Disordered" evidence="10">
    <location>
        <begin position="683"/>
        <end position="720"/>
    </location>
</feature>
<keyword evidence="4 9" id="KW-0863">Zinc-finger</keyword>
<feature type="compositionally biased region" description="Basic and acidic residues" evidence="10">
    <location>
        <begin position="781"/>
        <end position="790"/>
    </location>
</feature>
<feature type="region of interest" description="Disordered" evidence="10">
    <location>
        <begin position="73"/>
        <end position="115"/>
    </location>
</feature>
<dbReference type="Gene3D" id="3.30.160.60">
    <property type="entry name" value="Classic Zinc Finger"/>
    <property type="match status" value="1"/>
</dbReference>
<keyword evidence="3" id="KW-0677">Repeat</keyword>
<evidence type="ECO:0000256" key="4">
    <source>
        <dbReference type="ARBA" id="ARBA00022771"/>
    </source>
</evidence>
<comment type="subcellular location">
    <subcellularLocation>
        <location evidence="1">Nucleus</location>
    </subcellularLocation>
</comment>
<feature type="region of interest" description="Disordered" evidence="10">
    <location>
        <begin position="739"/>
        <end position="790"/>
    </location>
</feature>
<evidence type="ECO:0000256" key="8">
    <source>
        <dbReference type="ARBA" id="ARBA00023242"/>
    </source>
</evidence>
<feature type="region of interest" description="Disordered" evidence="10">
    <location>
        <begin position="622"/>
        <end position="670"/>
    </location>
</feature>
<dbReference type="InterPro" id="IPR036236">
    <property type="entry name" value="Znf_C2H2_sf"/>
</dbReference>
<keyword evidence="8" id="KW-0539">Nucleus</keyword>
<proteinExistence type="predicted"/>
<dbReference type="Proteomes" id="UP000824540">
    <property type="component" value="Unassembled WGS sequence"/>
</dbReference>
<dbReference type="InterPro" id="IPR051969">
    <property type="entry name" value="Zinc-finger_DNA-bd_regulators"/>
</dbReference>
<feature type="compositionally biased region" description="Basic and acidic residues" evidence="10">
    <location>
        <begin position="683"/>
        <end position="698"/>
    </location>
</feature>
<dbReference type="SMART" id="SM00355">
    <property type="entry name" value="ZnF_C2H2"/>
    <property type="match status" value="1"/>
</dbReference>
<organism evidence="12 13">
    <name type="scientific">Albula glossodonta</name>
    <name type="common">roundjaw bonefish</name>
    <dbReference type="NCBI Taxonomy" id="121402"/>
    <lineage>
        <taxon>Eukaryota</taxon>
        <taxon>Metazoa</taxon>
        <taxon>Chordata</taxon>
        <taxon>Craniata</taxon>
        <taxon>Vertebrata</taxon>
        <taxon>Euteleostomi</taxon>
        <taxon>Actinopterygii</taxon>
        <taxon>Neopterygii</taxon>
        <taxon>Teleostei</taxon>
        <taxon>Albuliformes</taxon>
        <taxon>Albulidae</taxon>
        <taxon>Albula</taxon>
    </lineage>
</organism>
<dbReference type="AlphaFoldDB" id="A0A8T2N7C9"/>
<dbReference type="PROSITE" id="PS00028">
    <property type="entry name" value="ZINC_FINGER_C2H2_1"/>
    <property type="match status" value="1"/>
</dbReference>
<dbReference type="InterPro" id="IPR013087">
    <property type="entry name" value="Znf_C2H2_type"/>
</dbReference>
<keyword evidence="7" id="KW-0804">Transcription</keyword>
<keyword evidence="6" id="KW-0805">Transcription regulation</keyword>
<sequence length="790" mass="85767">MGGSKRLLSPASSLELFKEIKQQKRVKEERMYGQIVEELSAVELGNSGAGSDCGELQKPCPEKELCQRMPLPMIMDSPEGTESPDELEVDEPSREEGAGKGDVQEGRQATDSKRLETMQVDCPVSEGTVTAGGTIGTVLLNDIADVQQASRFPSLRTTTSEKPELMQLDMIKSEKKPRGISCRDRVKEDHKEKEVSSKQAEPTRIKIFEGGGKYICEECGIRCKKPSMLKKHIRSHTDVRPYVCKFCNFAFKTKDYDQRDSGKTGVSGMVSEHQFSDADDSEGAEEDGDEIEEEDDDDDEYEGDSTPKTCSRSASPRPDGISSLSSNRDPASELSGPTPKHPLFSYFLNPPSIQITQLAGESLRSEDQSPARTAPSGEGYRKNLDVPSSMEEDSFGGLSPEHGSASPVCGSSPARETSPTSRRYLSPRRDLSPRGRLSPRREASPLRHISPKRRDLSPRGHLAAISSTRPLSPGRDIPGRRELSPRSRHRGMMRAASPRRGLHHHLHSAPWDLGQYLLPEAGFTGQEKRKNSAQSLWLPGEMTGSPDPPTVAQQGLFSHLPLHSQRQVRTPLPMIPIGGIQVVHSTAGPAYPARLPLQRNPLEGPAPDQASLQLLEGMANAAGEKGAPGSQEKLPSSPGALTVTSSACGSAGGDMADPGNEDSRQEESIQTCTKAIASLRIASEDAHEKVPESADPHCHPPPPPPQPHHRHHTDPSEGAQVRIQHFSGSEQGQCQADILATSPDSLGSERDKVNTPETPPGHAPLLCKSANERLSGQQGLRENENKHKDG</sequence>
<evidence type="ECO:0000256" key="2">
    <source>
        <dbReference type="ARBA" id="ARBA00022723"/>
    </source>
</evidence>
<evidence type="ECO:0000256" key="7">
    <source>
        <dbReference type="ARBA" id="ARBA00023163"/>
    </source>
</evidence>
<accession>A0A8T2N7C9</accession>
<name>A0A8T2N7C9_9TELE</name>
<evidence type="ECO:0000256" key="9">
    <source>
        <dbReference type="PROSITE-ProRule" id="PRU00042"/>
    </source>
</evidence>
<evidence type="ECO:0000313" key="13">
    <source>
        <dbReference type="Proteomes" id="UP000824540"/>
    </source>
</evidence>
<feature type="region of interest" description="Disordered" evidence="10">
    <location>
        <begin position="258"/>
        <end position="502"/>
    </location>
</feature>